<comment type="caution">
    <text evidence="2">The sequence shown here is derived from an EMBL/GenBank/DDBJ whole genome shotgun (WGS) entry which is preliminary data.</text>
</comment>
<keyword evidence="3" id="KW-1185">Reference proteome</keyword>
<sequence length="554" mass="62564">MMPSFQPYENLKKTDVEDGTTMKLDDTQPKVSLVSDVVNEIDAYMANPKPRFTIFVKFLGYCLILACLYSGLVNPAVRSSIDFLDAAEMMTSSSAANFSGINLMHVHIAKLRLYQFLGLNCWIILTMVMAILSAILVGDNINETAGFANPFRIVDCLVIIVIGLQLVVQSVLASQLLTVVPNALHSAALMASDDDVLIFEASLNCRIDNEEMKWALTPGLRDSCQSVYRSLQISPYAICAVAFYVLAVGAYVAYSYHIHWSKHMSTTIIAASPAIQKILKNGLTYERRPRRERVVIGGIFNQLAIAQKIKIVLFTVIIMATLICYMISVESVALLTHAMTKALFIESINFLEFTKIRIAQDYMAMIVASAFWFLVGISASSIIGYIILIDLHRDNSRMTTRPYLLAFVDLMIMIVPLKLMASRVMGSDFYANQMPVFNEGIMIAQNYESNITTAYMHCNLSNKGPLVWRSTWNPNDRDSFQENYCSSVIAQRIFPDSPLAFCIVFIVFWYSFFALRCEWRHRCQLLMACRIRRPRICVRVPYPEQPEETENPPV</sequence>
<feature type="transmembrane region" description="Helical" evidence="1">
    <location>
        <begin position="311"/>
        <end position="329"/>
    </location>
</feature>
<feature type="transmembrane region" description="Helical" evidence="1">
    <location>
        <begin position="233"/>
        <end position="254"/>
    </location>
</feature>
<dbReference type="Proteomes" id="UP000494206">
    <property type="component" value="Unassembled WGS sequence"/>
</dbReference>
<keyword evidence="1" id="KW-0812">Transmembrane</keyword>
<keyword evidence="1" id="KW-0472">Membrane</keyword>
<feature type="transmembrane region" description="Helical" evidence="1">
    <location>
        <begin position="403"/>
        <end position="421"/>
    </location>
</feature>
<evidence type="ECO:0000313" key="3">
    <source>
        <dbReference type="Proteomes" id="UP000494206"/>
    </source>
</evidence>
<accession>A0A8S1EZ01</accession>
<protein>
    <submittedName>
        <fullName evidence="2">Uncharacterized protein</fullName>
    </submittedName>
</protein>
<dbReference type="EMBL" id="CADEPM010000004">
    <property type="protein sequence ID" value="CAB3405035.1"/>
    <property type="molecule type" value="Genomic_DNA"/>
</dbReference>
<keyword evidence="1" id="KW-1133">Transmembrane helix</keyword>
<feature type="transmembrane region" description="Helical" evidence="1">
    <location>
        <begin position="113"/>
        <end position="138"/>
    </location>
</feature>
<feature type="transmembrane region" description="Helical" evidence="1">
    <location>
        <begin position="150"/>
        <end position="172"/>
    </location>
</feature>
<gene>
    <name evidence="2" type="ORF">CBOVIS_LOCUS7286</name>
</gene>
<dbReference type="AlphaFoldDB" id="A0A8S1EZ01"/>
<organism evidence="2 3">
    <name type="scientific">Caenorhabditis bovis</name>
    <dbReference type="NCBI Taxonomy" id="2654633"/>
    <lineage>
        <taxon>Eukaryota</taxon>
        <taxon>Metazoa</taxon>
        <taxon>Ecdysozoa</taxon>
        <taxon>Nematoda</taxon>
        <taxon>Chromadorea</taxon>
        <taxon>Rhabditida</taxon>
        <taxon>Rhabditina</taxon>
        <taxon>Rhabditomorpha</taxon>
        <taxon>Rhabditoidea</taxon>
        <taxon>Rhabditidae</taxon>
        <taxon>Peloderinae</taxon>
        <taxon>Caenorhabditis</taxon>
    </lineage>
</organism>
<feature type="transmembrane region" description="Helical" evidence="1">
    <location>
        <begin position="54"/>
        <end position="72"/>
    </location>
</feature>
<feature type="transmembrane region" description="Helical" evidence="1">
    <location>
        <begin position="362"/>
        <end position="391"/>
    </location>
</feature>
<name>A0A8S1EZ01_9PELO</name>
<proteinExistence type="predicted"/>
<evidence type="ECO:0000313" key="2">
    <source>
        <dbReference type="EMBL" id="CAB3405035.1"/>
    </source>
</evidence>
<evidence type="ECO:0000256" key="1">
    <source>
        <dbReference type="SAM" id="Phobius"/>
    </source>
</evidence>
<reference evidence="2 3" key="1">
    <citation type="submission" date="2020-04" db="EMBL/GenBank/DDBJ databases">
        <authorList>
            <person name="Laetsch R D."/>
            <person name="Stevens L."/>
            <person name="Kumar S."/>
            <person name="Blaxter L. M."/>
        </authorList>
    </citation>
    <scope>NUCLEOTIDE SEQUENCE [LARGE SCALE GENOMIC DNA]</scope>
</reference>
<feature type="transmembrane region" description="Helical" evidence="1">
    <location>
        <begin position="498"/>
        <end position="517"/>
    </location>
</feature>